<dbReference type="InterPro" id="IPR031312">
    <property type="entry name" value="Na/sul_symport_CS"/>
</dbReference>
<organism evidence="7 8">
    <name type="scientific">Nitrospina watsonii</name>
    <dbReference type="NCBI Taxonomy" id="1323948"/>
    <lineage>
        <taxon>Bacteria</taxon>
        <taxon>Pseudomonadati</taxon>
        <taxon>Nitrospinota/Tectimicrobiota group</taxon>
        <taxon>Nitrospinota</taxon>
        <taxon>Nitrospinia</taxon>
        <taxon>Nitrospinales</taxon>
        <taxon>Nitrospinaceae</taxon>
        <taxon>Nitrospina</taxon>
    </lineage>
</organism>
<evidence type="ECO:0000256" key="4">
    <source>
        <dbReference type="ARBA" id="ARBA00022989"/>
    </source>
</evidence>
<feature type="transmembrane region" description="Helical" evidence="6">
    <location>
        <begin position="326"/>
        <end position="348"/>
    </location>
</feature>
<dbReference type="Pfam" id="PF00939">
    <property type="entry name" value="Na_sulph_symp"/>
    <property type="match status" value="1"/>
</dbReference>
<comment type="subcellular location">
    <subcellularLocation>
        <location evidence="1">Membrane</location>
        <topology evidence="1">Multi-pass membrane protein</topology>
    </subcellularLocation>
</comment>
<dbReference type="PROSITE" id="PS01271">
    <property type="entry name" value="NA_SULFATE"/>
    <property type="match status" value="1"/>
</dbReference>
<feature type="transmembrane region" description="Helical" evidence="6">
    <location>
        <begin position="43"/>
        <end position="73"/>
    </location>
</feature>
<name>A0ABM9HCP2_9BACT</name>
<proteinExistence type="predicted"/>
<evidence type="ECO:0000256" key="6">
    <source>
        <dbReference type="SAM" id="Phobius"/>
    </source>
</evidence>
<evidence type="ECO:0000313" key="7">
    <source>
        <dbReference type="EMBL" id="CAI2717957.1"/>
    </source>
</evidence>
<dbReference type="InterPro" id="IPR001898">
    <property type="entry name" value="SLC13A/DASS"/>
</dbReference>
<dbReference type="PANTHER" id="PTHR10283">
    <property type="entry name" value="SOLUTE CARRIER FAMILY 13 MEMBER"/>
    <property type="match status" value="1"/>
</dbReference>
<protein>
    <submittedName>
        <fullName evidence="7">Sodium-dependent dicarboxylate transporter SdcS</fullName>
    </submittedName>
</protein>
<keyword evidence="4 6" id="KW-1133">Transmembrane helix</keyword>
<evidence type="ECO:0000256" key="5">
    <source>
        <dbReference type="ARBA" id="ARBA00023136"/>
    </source>
</evidence>
<feature type="transmembrane region" description="Helical" evidence="6">
    <location>
        <begin position="85"/>
        <end position="103"/>
    </location>
</feature>
<dbReference type="EMBL" id="OX336137">
    <property type="protein sequence ID" value="CAI2717957.1"/>
    <property type="molecule type" value="Genomic_DNA"/>
</dbReference>
<feature type="transmembrane region" description="Helical" evidence="6">
    <location>
        <begin position="185"/>
        <end position="211"/>
    </location>
</feature>
<feature type="transmembrane region" description="Helical" evidence="6">
    <location>
        <begin position="231"/>
        <end position="250"/>
    </location>
</feature>
<evidence type="ECO:0000313" key="8">
    <source>
        <dbReference type="Proteomes" id="UP001157733"/>
    </source>
</evidence>
<keyword evidence="5 6" id="KW-0472">Membrane</keyword>
<dbReference type="RefSeq" id="WP_282010871.1">
    <property type="nucleotide sequence ID" value="NZ_OX336137.1"/>
</dbReference>
<evidence type="ECO:0000256" key="1">
    <source>
        <dbReference type="ARBA" id="ARBA00004141"/>
    </source>
</evidence>
<dbReference type="CDD" id="cd01115">
    <property type="entry name" value="SLC13_permease"/>
    <property type="match status" value="1"/>
</dbReference>
<feature type="transmembrane region" description="Helical" evidence="6">
    <location>
        <begin position="493"/>
        <end position="517"/>
    </location>
</feature>
<gene>
    <name evidence="7" type="primary">sdcS</name>
    <name evidence="7" type="ORF">NSPWAT_1098</name>
</gene>
<evidence type="ECO:0000256" key="3">
    <source>
        <dbReference type="ARBA" id="ARBA00022692"/>
    </source>
</evidence>
<feature type="transmembrane region" description="Helical" evidence="6">
    <location>
        <begin position="400"/>
        <end position="424"/>
    </location>
</feature>
<feature type="transmembrane region" description="Helical" evidence="6">
    <location>
        <begin position="288"/>
        <end position="306"/>
    </location>
</feature>
<accession>A0ABM9HCP2</accession>
<dbReference type="Proteomes" id="UP001157733">
    <property type="component" value="Chromosome"/>
</dbReference>
<feature type="transmembrane region" description="Helical" evidence="6">
    <location>
        <begin position="369"/>
        <end position="388"/>
    </location>
</feature>
<keyword evidence="3 6" id="KW-0812">Transmembrane</keyword>
<sequence length="518" mass="55552">MFTERFLIRKKLALIAGGLALFGLIVASPPLAGLTADAQKMAAVALLMGILWIGEAIPIPATALIPLVLYPLLGILPSKDVAPHYANHLVFLFLGGFMIALAMERWNLHKRIALVIIRAIGGSPSRIVLGFMVATAFLSMWISNTATTMMMLPVGMAVVRQIAAQTRSTNGDEADTATIEKRFGLVLMLGLAYAASIGGVGTLIGTPPNIVFAGFYKTSFPDHPDITFTDWMGYALPVVFVFLPLVWFLLCRFAAGCSIFDLKVGDGAKGVIDRELAALGTMSRAEKFVGGVFVVTAFLWIFRKPIPIGDLRIPGWSEGFPWASYLHDATVAVVMGLILLIVPVGYPNGMMREQRREFFVLDWNTVQQGVPWGILLLFGGGFALAAGFRETGLDVWIGEHIAAGGSVMPLWALILVLCLGITFLTEFSSNTATATMILPVIAGAAAGMPYPPLLLMIPVTLSASFAFMMPVATPPNAIVFGSGWVTIPQMAKVGFFFNLIGAALVTLVMLFVVQALVP</sequence>
<keyword evidence="2" id="KW-0813">Transport</keyword>
<reference evidence="7 8" key="1">
    <citation type="submission" date="2022-09" db="EMBL/GenBank/DDBJ databases">
        <authorList>
            <person name="Kop L."/>
        </authorList>
    </citation>
    <scope>NUCLEOTIDE SEQUENCE [LARGE SCALE GENOMIC DNA]</scope>
    <source>
        <strain evidence="7 8">347</strain>
    </source>
</reference>
<keyword evidence="8" id="KW-1185">Reference proteome</keyword>
<dbReference type="PANTHER" id="PTHR10283:SF82">
    <property type="entry name" value="SOLUTE CARRIER FAMILY 13 MEMBER 2"/>
    <property type="match status" value="1"/>
</dbReference>
<evidence type="ECO:0000256" key="2">
    <source>
        <dbReference type="ARBA" id="ARBA00022448"/>
    </source>
</evidence>